<dbReference type="PANTHER" id="PTHR19328">
    <property type="entry name" value="HEDGEHOG-INTERACTING PROTEIN"/>
    <property type="match status" value="1"/>
</dbReference>
<dbReference type="PANTHER" id="PTHR19328:SF75">
    <property type="entry name" value="ALDOSE SUGAR DEHYDROGENASE YLII"/>
    <property type="match status" value="1"/>
</dbReference>
<organism evidence="2">
    <name type="scientific">uncultured organism</name>
    <dbReference type="NCBI Taxonomy" id="155900"/>
    <lineage>
        <taxon>unclassified sequences</taxon>
        <taxon>environmental samples</taxon>
    </lineage>
</organism>
<dbReference type="SUPFAM" id="SSF50952">
    <property type="entry name" value="Soluble quinoprotein glucose dehydrogenase"/>
    <property type="match status" value="1"/>
</dbReference>
<evidence type="ECO:0000259" key="1">
    <source>
        <dbReference type="Pfam" id="PF07995"/>
    </source>
</evidence>
<feature type="domain" description="Glucose/Sorbosone dehydrogenase" evidence="1">
    <location>
        <begin position="21"/>
        <end position="311"/>
    </location>
</feature>
<dbReference type="Pfam" id="PF07995">
    <property type="entry name" value="GSDH"/>
    <property type="match status" value="1"/>
</dbReference>
<dbReference type="Gene3D" id="2.120.10.30">
    <property type="entry name" value="TolB, C-terminal domain"/>
    <property type="match status" value="1"/>
</dbReference>
<evidence type="ECO:0000313" key="2">
    <source>
        <dbReference type="EMBL" id="ACY24873.1"/>
    </source>
</evidence>
<dbReference type="SUPFAM" id="SSF48695">
    <property type="entry name" value="Multiheme cytochromes"/>
    <property type="match status" value="1"/>
</dbReference>
<reference evidence="2" key="1">
    <citation type="submission" date="2009-09" db="EMBL/GenBank/DDBJ databases">
        <authorList>
            <person name="Beloqi A."/>
            <person name="Nechitaylo T.Y."/>
            <person name="Lopez-Cortes N."/>
            <person name="Vietes M."/>
            <person name="Polaina J."/>
            <person name="Strittmatter A."/>
            <person name="Reva O."/>
            <person name="Waliczek A."/>
            <person name="Golyshina O.V."/>
            <person name="Ferrer M."/>
            <person name="Golyshin P.N."/>
        </authorList>
    </citation>
    <scope>NUCLEOTIDE SEQUENCE</scope>
</reference>
<dbReference type="AlphaFoldDB" id="D8VN88"/>
<dbReference type="EMBL" id="GQ996414">
    <property type="protein sequence ID" value="ACY24873.1"/>
    <property type="molecule type" value="Genomic_DNA"/>
</dbReference>
<dbReference type="SUPFAM" id="SSF46626">
    <property type="entry name" value="Cytochrome c"/>
    <property type="match status" value="1"/>
</dbReference>
<protein>
    <submittedName>
        <fullName evidence="2">Glucose/sorbosone dehydrogenase</fullName>
    </submittedName>
</protein>
<dbReference type="InterPro" id="IPR011041">
    <property type="entry name" value="Quinoprot_gluc/sorb_DH_b-prop"/>
</dbReference>
<dbReference type="InterPro" id="IPR036909">
    <property type="entry name" value="Cyt_c-like_dom_sf"/>
</dbReference>
<reference evidence="2" key="2">
    <citation type="journal article" date="2010" name="Appl. Environ. Microbiol.">
        <title>Diversity of glycosyl hydrolases from cellulose-depleting communities enriched from casts of two earthworm species.</title>
        <authorList>
            <person name="Beloqui A."/>
            <person name="Nechitaylo T.Y."/>
            <person name="Lopez-Cortes N."/>
            <person name="Ghazi A."/>
            <person name="Guazzaroni M.E."/>
            <person name="Polaina J."/>
            <person name="Strittmatter A.W."/>
            <person name="Reva O."/>
            <person name="Waliczek A."/>
            <person name="Yakimov M.M."/>
            <person name="Golyshina O.V."/>
            <person name="Ferrer M."/>
            <person name="Golyshin P.N."/>
        </authorList>
    </citation>
    <scope>NUCLEOTIDE SEQUENCE</scope>
</reference>
<dbReference type="InterPro" id="IPR011042">
    <property type="entry name" value="6-blade_b-propeller_TolB-like"/>
</dbReference>
<dbReference type="InterPro" id="IPR012938">
    <property type="entry name" value="Glc/Sorbosone_DH"/>
</dbReference>
<sequence>MVRFQNNAAANSLTEVLNIEDRVDFAGGETGLLGIAFHPQFASNRYVFVNYIGRNASNNMETRVTRFEVENNGTINRNSEIILLRFNQPYSNHNGGQIAFGSDGYLYISSGDGGSGGDPQQNGQNTHNLLGKILRIDVNNTSSGRNYAIPADNPFAAAGGAPEIWAYGLRNPWRFGFDKETNELWVGDVGQGAWEEVNLVTRGGNYGWGDMEGDFCYSERANCSTANKIKPVLSISHNTGVCSVIGGYVYRGAQYPAAYGKYFFTDFCVNTMQSITRNNNGGINVGNHGTVPVDIVSFAQDNQGELYAIGQSGAGSQIVKMQASGGELQPGTMAARLSATGCVNSANPILPATAMIPYTVASPLWSDAADKNRYFALPNNSKIELTTDGDFLFPVGSVLMKHFKLNERFIETRLFAHGELGWQGFSYEWRDDQTDALLLTDGKEKLVEGVQWQYPSRGQCLTCHTQVANFSLGLETRQLNNSMLYSVSGINAHQLDTLAHINLFSNAITPTQKAQTLFSLDDTSATMAQRARSYLHSNCSNCHSPNGPTPVNLDLRHTTVLAATQTCDVQPVAGDLGISNARIIAPGEPERSVLLARMKIRDVNQMPPLASHVVDQEAVDVIATWIGGLAGCN</sequence>
<dbReference type="GO" id="GO:0009055">
    <property type="term" value="F:electron transfer activity"/>
    <property type="evidence" value="ECO:0007669"/>
    <property type="project" value="InterPro"/>
</dbReference>
<name>D8VN88_9ZZZZ</name>
<dbReference type="InterPro" id="IPR036280">
    <property type="entry name" value="Multihaem_cyt_sf"/>
</dbReference>
<dbReference type="GO" id="GO:0020037">
    <property type="term" value="F:heme binding"/>
    <property type="evidence" value="ECO:0007669"/>
    <property type="project" value="InterPro"/>
</dbReference>
<accession>D8VN88</accession>
<proteinExistence type="predicted"/>